<dbReference type="InterPro" id="IPR036188">
    <property type="entry name" value="FAD/NAD-bd_sf"/>
</dbReference>
<sequence length="398" mass="43895">MSDVIIVGGGIGGLSLALALESVGIASTIYEATPVIQQVGVGINVLPYAMRVLAALGLEKELEKRAIPTRSSAYFDRCGRSLHQMPVGHFAGEIWPQLSIHRAELQAVMLDAVRERLGSHQIRTGWECTGVSSEQDDEACVNFRDRRTGQKLEPQRAGIVVACDGIHSRVRRQFYPNEGAPRYSGVFMWRGVTRRSKFLDGATMVRVGLPAVGKMVIYPIRDYDDGTQLINWVAEVEVPDPGNFCSKRDWNCPGDAKDFVEVFADWRFDWLDVPELIRNAQTILQFPMMDRDPLPRWSFGRVTLLGDAAHPLVPLGSNGAGQAILDAEVLARELAYCRDPADGLARYESVRLPATAEIVMSDRAGGPDVILQEGEERLRLLVPVPTDRSAFPRSAEAA</sequence>
<dbReference type="Gene3D" id="3.30.9.30">
    <property type="match status" value="1"/>
</dbReference>
<dbReference type="EMBL" id="SPQU01000008">
    <property type="protein sequence ID" value="TFV37645.1"/>
    <property type="molecule type" value="Genomic_DNA"/>
</dbReference>
<keyword evidence="5" id="KW-1185">Reference proteome</keyword>
<feature type="domain" description="FAD-binding" evidence="3">
    <location>
        <begin position="295"/>
        <end position="360"/>
    </location>
</feature>
<protein>
    <submittedName>
        <fullName evidence="4">Flavin-dependent oxidoreductase</fullName>
    </submittedName>
</protein>
<dbReference type="Pfam" id="PF01494">
    <property type="entry name" value="FAD_binding_3"/>
    <property type="match status" value="2"/>
</dbReference>
<keyword evidence="1" id="KW-0560">Oxidoreductase</keyword>
<name>A0A4Y9L2K6_9BRAD</name>
<evidence type="ECO:0000256" key="1">
    <source>
        <dbReference type="ARBA" id="ARBA00023002"/>
    </source>
</evidence>
<dbReference type="Proteomes" id="UP000298225">
    <property type="component" value="Unassembled WGS sequence"/>
</dbReference>
<reference evidence="4 5" key="1">
    <citation type="submission" date="2019-03" db="EMBL/GenBank/DDBJ databases">
        <title>Bradyrhizobium strains diversity isolated from Chamaecrista fasciculata.</title>
        <authorList>
            <person name="Urquiaga M.C.O."/>
            <person name="Hungria M."/>
            <person name="Delamuta J.R.M."/>
        </authorList>
    </citation>
    <scope>NUCLEOTIDE SEQUENCE [LARGE SCALE GENOMIC DNA]</scope>
    <source>
        <strain evidence="4 5">CNPSo 3424</strain>
    </source>
</reference>
<dbReference type="AlphaFoldDB" id="A0A4Y9L2K6"/>
<evidence type="ECO:0000313" key="5">
    <source>
        <dbReference type="Proteomes" id="UP000298225"/>
    </source>
</evidence>
<gene>
    <name evidence="4" type="ORF">E4K66_19175</name>
</gene>
<evidence type="ECO:0000313" key="4">
    <source>
        <dbReference type="EMBL" id="TFV37645.1"/>
    </source>
</evidence>
<dbReference type="NCBIfam" id="NF005720">
    <property type="entry name" value="PRK07538.1"/>
    <property type="match status" value="1"/>
</dbReference>
<dbReference type="OrthoDB" id="5499180at2"/>
<evidence type="ECO:0000259" key="3">
    <source>
        <dbReference type="Pfam" id="PF01494"/>
    </source>
</evidence>
<dbReference type="PANTHER" id="PTHR13789:SF268">
    <property type="entry name" value="5-METHYLPHENAZINE-1-CARBOXYLATE 1-MONOOXYGENASE"/>
    <property type="match status" value="1"/>
</dbReference>
<dbReference type="SUPFAM" id="SSF51905">
    <property type="entry name" value="FAD/NAD(P)-binding domain"/>
    <property type="match status" value="1"/>
</dbReference>
<dbReference type="Gene3D" id="3.50.50.60">
    <property type="entry name" value="FAD/NAD(P)-binding domain"/>
    <property type="match status" value="1"/>
</dbReference>
<dbReference type="PRINTS" id="PR00420">
    <property type="entry name" value="RNGMNOXGNASE"/>
</dbReference>
<keyword evidence="2" id="KW-0503">Monooxygenase</keyword>
<dbReference type="SUPFAM" id="SSF54373">
    <property type="entry name" value="FAD-linked reductases, C-terminal domain"/>
    <property type="match status" value="1"/>
</dbReference>
<proteinExistence type="predicted"/>
<comment type="caution">
    <text evidence="4">The sequence shown here is derived from an EMBL/GenBank/DDBJ whole genome shotgun (WGS) entry which is preliminary data.</text>
</comment>
<accession>A0A4Y9L2K6</accession>
<dbReference type="GO" id="GO:0004497">
    <property type="term" value="F:monooxygenase activity"/>
    <property type="evidence" value="ECO:0007669"/>
    <property type="project" value="UniProtKB-KW"/>
</dbReference>
<feature type="domain" description="FAD-binding" evidence="3">
    <location>
        <begin position="2"/>
        <end position="174"/>
    </location>
</feature>
<dbReference type="InterPro" id="IPR002938">
    <property type="entry name" value="FAD-bd"/>
</dbReference>
<dbReference type="RefSeq" id="WP_126258208.1">
    <property type="nucleotide sequence ID" value="NZ_SPQU01000008.1"/>
</dbReference>
<organism evidence="4 5">
    <name type="scientific">Bradyrhizobium frederickii</name>
    <dbReference type="NCBI Taxonomy" id="2560054"/>
    <lineage>
        <taxon>Bacteria</taxon>
        <taxon>Pseudomonadati</taxon>
        <taxon>Pseudomonadota</taxon>
        <taxon>Alphaproteobacteria</taxon>
        <taxon>Hyphomicrobiales</taxon>
        <taxon>Nitrobacteraceae</taxon>
        <taxon>Bradyrhizobium</taxon>
    </lineage>
</organism>
<evidence type="ECO:0000256" key="2">
    <source>
        <dbReference type="ARBA" id="ARBA00023033"/>
    </source>
</evidence>
<dbReference type="GO" id="GO:0071949">
    <property type="term" value="F:FAD binding"/>
    <property type="evidence" value="ECO:0007669"/>
    <property type="project" value="InterPro"/>
</dbReference>
<dbReference type="PANTHER" id="PTHR13789">
    <property type="entry name" value="MONOOXYGENASE"/>
    <property type="match status" value="1"/>
</dbReference>
<dbReference type="InterPro" id="IPR050493">
    <property type="entry name" value="FAD-dep_Monooxygenase_BioMet"/>
</dbReference>